<dbReference type="EMBL" id="JACHJO010000005">
    <property type="protein sequence ID" value="MBB6120012.1"/>
    <property type="molecule type" value="Genomic_DNA"/>
</dbReference>
<reference evidence="7 8" key="1">
    <citation type="submission" date="2020-08" db="EMBL/GenBank/DDBJ databases">
        <title>Genomic Encyclopedia of Type Strains, Phase III (KMG-III): the genomes of soil and plant-associated and newly described type strains.</title>
        <authorList>
            <person name="Whitman W."/>
        </authorList>
    </citation>
    <scope>NUCLEOTIDE SEQUENCE [LARGE SCALE GENOMIC DNA]</scope>
    <source>
        <strain evidence="7 8">CECT 8712</strain>
    </source>
</reference>
<dbReference type="Gene3D" id="1.20.1250.20">
    <property type="entry name" value="MFS general substrate transporter like domains"/>
    <property type="match status" value="1"/>
</dbReference>
<dbReference type="InterPro" id="IPR011701">
    <property type="entry name" value="MFS"/>
</dbReference>
<evidence type="ECO:0000313" key="8">
    <source>
        <dbReference type="Proteomes" id="UP000536604"/>
    </source>
</evidence>
<evidence type="ECO:0000256" key="3">
    <source>
        <dbReference type="ARBA" id="ARBA00022692"/>
    </source>
</evidence>
<feature type="transmembrane region" description="Helical" evidence="6">
    <location>
        <begin position="373"/>
        <end position="393"/>
    </location>
</feature>
<dbReference type="PANTHER" id="PTHR23513:SF11">
    <property type="entry name" value="STAPHYLOFERRIN A TRANSPORTER"/>
    <property type="match status" value="1"/>
</dbReference>
<dbReference type="GO" id="GO:0022857">
    <property type="term" value="F:transmembrane transporter activity"/>
    <property type="evidence" value="ECO:0007669"/>
    <property type="project" value="InterPro"/>
</dbReference>
<keyword evidence="4 6" id="KW-1133">Transmembrane helix</keyword>
<feature type="transmembrane region" description="Helical" evidence="6">
    <location>
        <begin position="346"/>
        <end position="367"/>
    </location>
</feature>
<dbReference type="PANTHER" id="PTHR23513">
    <property type="entry name" value="INTEGRAL MEMBRANE EFFLUX PROTEIN-RELATED"/>
    <property type="match status" value="1"/>
</dbReference>
<feature type="transmembrane region" description="Helical" evidence="6">
    <location>
        <begin position="255"/>
        <end position="276"/>
    </location>
</feature>
<feature type="transmembrane region" description="Helical" evidence="6">
    <location>
        <begin position="170"/>
        <end position="189"/>
    </location>
</feature>
<feature type="transmembrane region" description="Helical" evidence="6">
    <location>
        <begin position="71"/>
        <end position="94"/>
    </location>
</feature>
<dbReference type="Pfam" id="PF07690">
    <property type="entry name" value="MFS_1"/>
    <property type="match status" value="1"/>
</dbReference>
<evidence type="ECO:0000256" key="1">
    <source>
        <dbReference type="ARBA" id="ARBA00004651"/>
    </source>
</evidence>
<comment type="caution">
    <text evidence="7">The sequence shown here is derived from an EMBL/GenBank/DDBJ whole genome shotgun (WGS) entry which is preliminary data.</text>
</comment>
<evidence type="ECO:0000256" key="6">
    <source>
        <dbReference type="SAM" id="Phobius"/>
    </source>
</evidence>
<feature type="transmembrane region" description="Helical" evidence="6">
    <location>
        <begin position="144"/>
        <end position="164"/>
    </location>
</feature>
<dbReference type="GO" id="GO:0005886">
    <property type="term" value="C:plasma membrane"/>
    <property type="evidence" value="ECO:0007669"/>
    <property type="project" value="UniProtKB-SubCell"/>
</dbReference>
<keyword evidence="3 6" id="KW-0812">Transmembrane</keyword>
<evidence type="ECO:0000256" key="4">
    <source>
        <dbReference type="ARBA" id="ARBA00022989"/>
    </source>
</evidence>
<gene>
    <name evidence="7" type="ORF">FHS13_001963</name>
</gene>
<dbReference type="AlphaFoldDB" id="A0A841IPI9"/>
<proteinExistence type="predicted"/>
<evidence type="ECO:0000313" key="7">
    <source>
        <dbReference type="EMBL" id="MBB6120012.1"/>
    </source>
</evidence>
<feature type="transmembrane region" description="Helical" evidence="6">
    <location>
        <begin position="210"/>
        <end position="235"/>
    </location>
</feature>
<feature type="transmembrane region" description="Helical" evidence="6">
    <location>
        <begin position="283"/>
        <end position="306"/>
    </location>
</feature>
<name>A0A841IPI9_9ACTN</name>
<feature type="transmembrane region" description="Helical" evidence="6">
    <location>
        <begin position="312"/>
        <end position="334"/>
    </location>
</feature>
<evidence type="ECO:0000256" key="5">
    <source>
        <dbReference type="ARBA" id="ARBA00023136"/>
    </source>
</evidence>
<organism evidence="7 8">
    <name type="scientific">Nocardiopsis algeriensis</name>
    <dbReference type="NCBI Taxonomy" id="1478215"/>
    <lineage>
        <taxon>Bacteria</taxon>
        <taxon>Bacillati</taxon>
        <taxon>Actinomycetota</taxon>
        <taxon>Actinomycetes</taxon>
        <taxon>Streptosporangiales</taxon>
        <taxon>Nocardiopsidaceae</taxon>
        <taxon>Nocardiopsis</taxon>
    </lineage>
</organism>
<evidence type="ECO:0000256" key="2">
    <source>
        <dbReference type="ARBA" id="ARBA00022475"/>
    </source>
</evidence>
<dbReference type="InterPro" id="IPR036259">
    <property type="entry name" value="MFS_trans_sf"/>
</dbReference>
<keyword evidence="5 6" id="KW-0472">Membrane</keyword>
<keyword evidence="2" id="KW-1003">Cell membrane</keyword>
<comment type="subcellular location">
    <subcellularLocation>
        <location evidence="1">Cell membrane</location>
        <topology evidence="1">Multi-pass membrane protein</topology>
    </subcellularLocation>
</comment>
<dbReference type="SUPFAM" id="SSF103473">
    <property type="entry name" value="MFS general substrate transporter"/>
    <property type="match status" value="1"/>
</dbReference>
<accession>A0A841IPI9</accession>
<dbReference type="RefSeq" id="WP_184290635.1">
    <property type="nucleotide sequence ID" value="NZ_JACHJO010000005.1"/>
</dbReference>
<feature type="transmembrane region" description="Helical" evidence="6">
    <location>
        <begin position="12"/>
        <end position="35"/>
    </location>
</feature>
<protein>
    <submittedName>
        <fullName evidence="7">MFS family permease</fullName>
    </submittedName>
</protein>
<keyword evidence="8" id="KW-1185">Reference proteome</keyword>
<dbReference type="Proteomes" id="UP000536604">
    <property type="component" value="Unassembled WGS sequence"/>
</dbReference>
<sequence length="415" mass="41433">MVASEHRPPRLYWIWLAGTGASALGTQMLVFGLVWHAALSGPGTAAAVLSAQVVPRVLLTLHGGALSDRVGALPVMAVANTVLCAVALTGAVVMSGTGPGAVAMIVIALALGTVDAVDIPASASVPKLLVSSTALGRAMAARQVLLHGSVLCGPPLGGAAITVLGLPSLYGAGAACYLVTVIVLCWVRSRARSASSTGPGRGLNRQVRQGVAVVFGTPLLRAVVLLTGAFAMFVIPFSPLVVPVVSAARGWDAVATGAAAGSFGAGMACVTALVLWRGTASRAGAVAAWGMITAAAGIAATAAAPGPAALCLMSLVVGLGTGVFSTHAGPLFLLACPREVVGRAQAVVTLAQWLPLLWANPLIGLIAQARSVTFLLVVWGAGAGVAGMAALFARPLRAAVPNHRARPPEHEGKTG</sequence>